<dbReference type="EMBL" id="JARIHO010000002">
    <property type="protein sequence ID" value="KAJ7367227.1"/>
    <property type="molecule type" value="Genomic_DNA"/>
</dbReference>
<keyword evidence="2" id="KW-1185">Reference proteome</keyword>
<evidence type="ECO:0000313" key="1">
    <source>
        <dbReference type="EMBL" id="KAJ7367227.1"/>
    </source>
</evidence>
<reference evidence="1" key="1">
    <citation type="submission" date="2023-03" db="EMBL/GenBank/DDBJ databases">
        <title>Massive genome expansion in bonnet fungi (Mycena s.s.) driven by repeated elements and novel gene families across ecological guilds.</title>
        <authorList>
            <consortium name="Lawrence Berkeley National Laboratory"/>
            <person name="Harder C.B."/>
            <person name="Miyauchi S."/>
            <person name="Viragh M."/>
            <person name="Kuo A."/>
            <person name="Thoen E."/>
            <person name="Andreopoulos B."/>
            <person name="Lu D."/>
            <person name="Skrede I."/>
            <person name="Drula E."/>
            <person name="Henrissat B."/>
            <person name="Morin E."/>
            <person name="Kohler A."/>
            <person name="Barry K."/>
            <person name="LaButti K."/>
            <person name="Morin E."/>
            <person name="Salamov A."/>
            <person name="Lipzen A."/>
            <person name="Mereny Z."/>
            <person name="Hegedus B."/>
            <person name="Baldrian P."/>
            <person name="Stursova M."/>
            <person name="Weitz H."/>
            <person name="Taylor A."/>
            <person name="Grigoriev I.V."/>
            <person name="Nagy L.G."/>
            <person name="Martin F."/>
            <person name="Kauserud H."/>
        </authorList>
    </citation>
    <scope>NUCLEOTIDE SEQUENCE</scope>
    <source>
        <strain evidence="1">CBHHK002</strain>
    </source>
</reference>
<proteinExistence type="predicted"/>
<name>A0AAD7ASP6_9AGAR</name>
<accession>A0AAD7ASP6</accession>
<gene>
    <name evidence="1" type="ORF">DFH08DRAFT_678856</name>
</gene>
<dbReference type="AlphaFoldDB" id="A0AAD7ASP6"/>
<evidence type="ECO:0000313" key="2">
    <source>
        <dbReference type="Proteomes" id="UP001218218"/>
    </source>
</evidence>
<dbReference type="Proteomes" id="UP001218218">
    <property type="component" value="Unassembled WGS sequence"/>
</dbReference>
<comment type="caution">
    <text evidence="1">The sequence shown here is derived from an EMBL/GenBank/DDBJ whole genome shotgun (WGS) entry which is preliminary data.</text>
</comment>
<organism evidence="1 2">
    <name type="scientific">Mycena albidolilacea</name>
    <dbReference type="NCBI Taxonomy" id="1033008"/>
    <lineage>
        <taxon>Eukaryota</taxon>
        <taxon>Fungi</taxon>
        <taxon>Dikarya</taxon>
        <taxon>Basidiomycota</taxon>
        <taxon>Agaricomycotina</taxon>
        <taxon>Agaricomycetes</taxon>
        <taxon>Agaricomycetidae</taxon>
        <taxon>Agaricales</taxon>
        <taxon>Marasmiineae</taxon>
        <taxon>Mycenaceae</taxon>
        <taxon>Mycena</taxon>
    </lineage>
</organism>
<protein>
    <submittedName>
        <fullName evidence="1">Uncharacterized protein</fullName>
    </submittedName>
</protein>
<sequence length="155" mass="18110">MLTDGEEGTEWKDVVGLWWKLEESTGFESSTKTLPTSGRPKEVVMWVRNARKGILDVLPQSFSDQWWQWWTRINPEWRVVDGTLVKEGDGDWEELRCPGQNGLLNVLACLKWWRNALGRDTEDWLDAVRDVAWALSQMQRYVFSNCFFSIPQVTN</sequence>